<accession>A0A5M4AUW5</accession>
<dbReference type="Proteomes" id="UP000391834">
    <property type="component" value="Unassembled WGS sequence"/>
</dbReference>
<organism evidence="1 2">
    <name type="scientific">Prolixibacter bellariivorans</name>
    <dbReference type="NCBI Taxonomy" id="314319"/>
    <lineage>
        <taxon>Bacteria</taxon>
        <taxon>Pseudomonadati</taxon>
        <taxon>Bacteroidota</taxon>
        <taxon>Bacteroidia</taxon>
        <taxon>Marinilabiliales</taxon>
        <taxon>Prolixibacteraceae</taxon>
        <taxon>Prolixibacter</taxon>
    </lineage>
</organism>
<evidence type="ECO:0000313" key="1">
    <source>
        <dbReference type="EMBL" id="GET31423.1"/>
    </source>
</evidence>
<dbReference type="RefSeq" id="WP_051539177.1">
    <property type="nucleotide sequence ID" value="NZ_BLAX01000001.1"/>
</dbReference>
<sequence length="87" mass="10007">MAINTHHQVGEINNKRCSIVEKSITAERVGFLKSLLTFNGYEVEVAEKPDGTFDLGVTDILFNTEMALYGRYLRTKERKVVTPEMWR</sequence>
<reference evidence="1 2" key="1">
    <citation type="submission" date="2019-10" db="EMBL/GenBank/DDBJ databases">
        <title>Prolixibacter strains distinguished by the presence of nitrate reductase genes were adept at nitrate-dependent anaerobic corrosion of metallic iron and carbon steel.</title>
        <authorList>
            <person name="Iino T."/>
            <person name="Shono N."/>
            <person name="Ito K."/>
            <person name="Nakamura R."/>
            <person name="Sueoka K."/>
            <person name="Harayama S."/>
            <person name="Ohkuma M."/>
        </authorList>
    </citation>
    <scope>NUCLEOTIDE SEQUENCE [LARGE SCALE GENOMIC DNA]</scope>
    <source>
        <strain evidence="1 2">JCM 13498</strain>
    </source>
</reference>
<dbReference type="AlphaFoldDB" id="A0A5M4AUW5"/>
<proteinExistence type="predicted"/>
<evidence type="ECO:0000313" key="2">
    <source>
        <dbReference type="Proteomes" id="UP000391834"/>
    </source>
</evidence>
<name>A0A5M4AUW5_9BACT</name>
<comment type="caution">
    <text evidence="1">The sequence shown here is derived from an EMBL/GenBank/DDBJ whole genome shotgun (WGS) entry which is preliminary data.</text>
</comment>
<gene>
    <name evidence="1" type="ORF">PbJCM13498_02860</name>
</gene>
<dbReference type="EMBL" id="BLAX01000001">
    <property type="protein sequence ID" value="GET31423.1"/>
    <property type="molecule type" value="Genomic_DNA"/>
</dbReference>
<protein>
    <submittedName>
        <fullName evidence="1">Uncharacterized protein</fullName>
    </submittedName>
</protein>
<dbReference type="OrthoDB" id="1121848at2"/>
<keyword evidence="2" id="KW-1185">Reference proteome</keyword>